<gene>
    <name evidence="20" type="ORF">TAPDE_002611</name>
</gene>
<keyword evidence="14 17" id="KW-0238">DNA-binding</keyword>
<keyword evidence="11 17" id="KW-0239">DNA-directed DNA polymerase</keyword>
<dbReference type="SUPFAM" id="SSF53098">
    <property type="entry name" value="Ribonuclease H-like"/>
    <property type="match status" value="1"/>
</dbReference>
<dbReference type="InterPro" id="IPR006172">
    <property type="entry name" value="DNA-dir_DNA_pol_B"/>
</dbReference>
<evidence type="ECO:0000313" key="20">
    <source>
        <dbReference type="EMBL" id="CCG82582.1"/>
    </source>
</evidence>
<keyword evidence="8 17" id="KW-0479">Metal-binding</keyword>
<evidence type="ECO:0000256" key="3">
    <source>
        <dbReference type="ARBA" id="ARBA00005755"/>
    </source>
</evidence>
<dbReference type="CDD" id="cd05535">
    <property type="entry name" value="POLBc_epsilon"/>
    <property type="match status" value="1"/>
</dbReference>
<evidence type="ECO:0000256" key="15">
    <source>
        <dbReference type="ARBA" id="ARBA00023242"/>
    </source>
</evidence>
<evidence type="ECO:0000256" key="5">
    <source>
        <dbReference type="ARBA" id="ARBA00022679"/>
    </source>
</evidence>
<dbReference type="FunFam" id="1.10.132.60:FF:000002">
    <property type="entry name" value="DNA polymerase epsilon catalytic subunit"/>
    <property type="match status" value="1"/>
</dbReference>
<evidence type="ECO:0000256" key="16">
    <source>
        <dbReference type="ARBA" id="ARBA00049244"/>
    </source>
</evidence>
<reference evidence="20 21" key="1">
    <citation type="journal article" date="2013" name="MBio">
        <title>Genome sequencing of the plant pathogen Taphrina deformans, the causal agent of peach leaf curl.</title>
        <authorList>
            <person name="Cisse O.H."/>
            <person name="Almeida J.M.G.C.F."/>
            <person name="Fonseca A."/>
            <person name="Kumar A.A."/>
            <person name="Salojaervi J."/>
            <person name="Overmyer K."/>
            <person name="Hauser P.M."/>
            <person name="Pagni M."/>
        </authorList>
    </citation>
    <scope>NUCLEOTIDE SEQUENCE [LARGE SCALE GENOMIC DNA]</scope>
    <source>
        <strain evidence="21">PYCC 5710 / ATCC 11124 / CBS 356.35 / IMI 108563 / JCM 9778 / NBRC 8474</strain>
    </source>
</reference>
<dbReference type="GO" id="GO:0006297">
    <property type="term" value="P:nucleotide-excision repair, DNA gap filling"/>
    <property type="evidence" value="ECO:0007669"/>
    <property type="project" value="TreeGrafter"/>
</dbReference>
<comment type="caution">
    <text evidence="20">The sequence shown here is derived from an EMBL/GenBank/DDBJ whole genome shotgun (WGS) entry which is preliminary data.</text>
</comment>
<dbReference type="Gene3D" id="3.90.1600.10">
    <property type="entry name" value="Palm domain of DNA polymerase"/>
    <property type="match status" value="1"/>
</dbReference>
<evidence type="ECO:0000259" key="19">
    <source>
        <dbReference type="SMART" id="SM01159"/>
    </source>
</evidence>
<dbReference type="Pfam" id="PF22634">
    <property type="entry name" value="POL2_thumb"/>
    <property type="match status" value="1"/>
</dbReference>
<dbReference type="InterPro" id="IPR043502">
    <property type="entry name" value="DNA/RNA_pol_sf"/>
</dbReference>
<dbReference type="GO" id="GO:0003677">
    <property type="term" value="F:DNA binding"/>
    <property type="evidence" value="ECO:0007669"/>
    <property type="project" value="UniProtKB-KW"/>
</dbReference>
<dbReference type="GO" id="GO:0003887">
    <property type="term" value="F:DNA-directed DNA polymerase activity"/>
    <property type="evidence" value="ECO:0007669"/>
    <property type="project" value="UniProtKB-KW"/>
</dbReference>
<dbReference type="EC" id="2.7.7.7" evidence="17"/>
<evidence type="ECO:0000256" key="8">
    <source>
        <dbReference type="ARBA" id="ARBA00022723"/>
    </source>
</evidence>
<dbReference type="GO" id="GO:0000278">
    <property type="term" value="P:mitotic cell cycle"/>
    <property type="evidence" value="ECO:0007669"/>
    <property type="project" value="TreeGrafter"/>
</dbReference>
<evidence type="ECO:0000256" key="4">
    <source>
        <dbReference type="ARBA" id="ARBA00022485"/>
    </source>
</evidence>
<dbReference type="GO" id="GO:0045004">
    <property type="term" value="P:DNA replication proofreading"/>
    <property type="evidence" value="ECO:0007669"/>
    <property type="project" value="TreeGrafter"/>
</dbReference>
<dbReference type="OrthoDB" id="10060449at2759"/>
<dbReference type="Gene3D" id="1.10.132.60">
    <property type="entry name" value="DNA polymerase family B, C-terminal domain"/>
    <property type="match status" value="1"/>
</dbReference>
<dbReference type="eggNOG" id="KOG1798">
    <property type="taxonomic scope" value="Eukaryota"/>
</dbReference>
<dbReference type="GO" id="GO:0008310">
    <property type="term" value="F:single-stranded DNA 3'-5' DNA exonuclease activity"/>
    <property type="evidence" value="ECO:0007669"/>
    <property type="project" value="TreeGrafter"/>
</dbReference>
<evidence type="ECO:0000256" key="14">
    <source>
        <dbReference type="ARBA" id="ARBA00023125"/>
    </source>
</evidence>
<dbReference type="InterPro" id="IPR018527">
    <property type="entry name" value="Rubredoxin_Fe_BS"/>
</dbReference>
<comment type="subcellular location">
    <subcellularLocation>
        <location evidence="2 17">Nucleus</location>
    </subcellularLocation>
</comment>
<keyword evidence="6 17" id="KW-0548">Nucleotidyltransferase</keyword>
<name>R4X9Y3_TAPDE</name>
<keyword evidence="10 17" id="KW-0862">Zinc</keyword>
<dbReference type="FunFam" id="3.30.420.10:FF:000010">
    <property type="entry name" value="DNA polymerase epsilon catalytic subunit"/>
    <property type="match status" value="1"/>
</dbReference>
<dbReference type="VEuPathDB" id="FungiDB:TAPDE_002611"/>
<dbReference type="InterPro" id="IPR013697">
    <property type="entry name" value="DNA_pol_e_suA_C"/>
</dbReference>
<dbReference type="GO" id="GO:0006272">
    <property type="term" value="P:leading strand elongation"/>
    <property type="evidence" value="ECO:0007669"/>
    <property type="project" value="TreeGrafter"/>
</dbReference>
<dbReference type="InterPro" id="IPR042087">
    <property type="entry name" value="DNA_pol_B_thumb"/>
</dbReference>
<dbReference type="STRING" id="1097556.R4X9Y3"/>
<dbReference type="InterPro" id="IPR055191">
    <property type="entry name" value="POL2_thumb"/>
</dbReference>
<keyword evidence="21" id="KW-1185">Reference proteome</keyword>
<dbReference type="FunFam" id="3.90.1600.10:FF:000006">
    <property type="entry name" value="DNA polymerase epsilon catalytic subunit"/>
    <property type="match status" value="1"/>
</dbReference>
<evidence type="ECO:0000256" key="1">
    <source>
        <dbReference type="ARBA" id="ARBA00001966"/>
    </source>
</evidence>
<dbReference type="EMBL" id="CAHR02000090">
    <property type="protein sequence ID" value="CCG82582.1"/>
    <property type="molecule type" value="Genomic_DNA"/>
</dbReference>
<feature type="region of interest" description="Disordered" evidence="18">
    <location>
        <begin position="1"/>
        <end position="39"/>
    </location>
</feature>
<comment type="similarity">
    <text evidence="3 17">Belongs to the DNA polymerase type-B family.</text>
</comment>
<feature type="domain" description="DNA polymerase epsilon catalytic subunit A C-terminal" evidence="19">
    <location>
        <begin position="1532"/>
        <end position="1914"/>
    </location>
</feature>
<dbReference type="Pfam" id="PF23250">
    <property type="entry name" value="zf_DPOE_2"/>
    <property type="match status" value="1"/>
</dbReference>
<evidence type="ECO:0000256" key="2">
    <source>
        <dbReference type="ARBA" id="ARBA00004123"/>
    </source>
</evidence>
<comment type="function">
    <text evidence="17">DNA polymerase II participates in chromosomal DNA replication.</text>
</comment>
<dbReference type="Gene3D" id="3.30.420.10">
    <property type="entry name" value="Ribonuclease H-like superfamily/Ribonuclease H"/>
    <property type="match status" value="1"/>
</dbReference>
<keyword evidence="5 17" id="KW-0808">Transferase</keyword>
<evidence type="ECO:0000256" key="6">
    <source>
        <dbReference type="ARBA" id="ARBA00022695"/>
    </source>
</evidence>
<evidence type="ECO:0000256" key="7">
    <source>
        <dbReference type="ARBA" id="ARBA00022705"/>
    </source>
</evidence>
<dbReference type="Pfam" id="PF22912">
    <property type="entry name" value="zf-DPOE"/>
    <property type="match status" value="1"/>
</dbReference>
<comment type="catalytic activity">
    <reaction evidence="16 17">
        <text>DNA(n) + a 2'-deoxyribonucleoside 5'-triphosphate = DNA(n+1) + diphosphate</text>
        <dbReference type="Rhea" id="RHEA:22508"/>
        <dbReference type="Rhea" id="RHEA-COMP:17339"/>
        <dbReference type="Rhea" id="RHEA-COMP:17340"/>
        <dbReference type="ChEBI" id="CHEBI:33019"/>
        <dbReference type="ChEBI" id="CHEBI:61560"/>
        <dbReference type="ChEBI" id="CHEBI:173112"/>
        <dbReference type="EC" id="2.7.7.7"/>
    </reaction>
</comment>
<keyword evidence="9 17" id="KW-0863">Zinc-finger</keyword>
<dbReference type="PANTHER" id="PTHR10670:SF0">
    <property type="entry name" value="DNA POLYMERASE EPSILON CATALYTIC SUBUNIT A"/>
    <property type="match status" value="1"/>
</dbReference>
<evidence type="ECO:0000256" key="17">
    <source>
        <dbReference type="RuleBase" id="RU365029"/>
    </source>
</evidence>
<proteinExistence type="inferred from homology"/>
<evidence type="ECO:0000256" key="12">
    <source>
        <dbReference type="ARBA" id="ARBA00023004"/>
    </source>
</evidence>
<dbReference type="InterPro" id="IPR029703">
    <property type="entry name" value="POL2"/>
</dbReference>
<dbReference type="CDD" id="cd05779">
    <property type="entry name" value="DNA_polB_epsilon_exo"/>
    <property type="match status" value="1"/>
</dbReference>
<accession>R4X9Y3</accession>
<organism evidence="20 21">
    <name type="scientific">Taphrina deformans (strain PYCC 5710 / ATCC 11124 / CBS 356.35 / IMI 108563 / JCM 9778 / NBRC 8474)</name>
    <name type="common">Peach leaf curl fungus</name>
    <name type="synonym">Lalaria deformans</name>
    <dbReference type="NCBI Taxonomy" id="1097556"/>
    <lineage>
        <taxon>Eukaryota</taxon>
        <taxon>Fungi</taxon>
        <taxon>Dikarya</taxon>
        <taxon>Ascomycota</taxon>
        <taxon>Taphrinomycotina</taxon>
        <taxon>Taphrinomycetes</taxon>
        <taxon>Taphrinales</taxon>
        <taxon>Taphrinaceae</taxon>
        <taxon>Taphrina</taxon>
    </lineage>
</organism>
<dbReference type="Pfam" id="PF03104">
    <property type="entry name" value="DNA_pol_B_exo1"/>
    <property type="match status" value="1"/>
</dbReference>
<keyword evidence="15 17" id="KW-0539">Nucleus</keyword>
<dbReference type="GO" id="GO:0051539">
    <property type="term" value="F:4 iron, 4 sulfur cluster binding"/>
    <property type="evidence" value="ECO:0007669"/>
    <property type="project" value="UniProtKB-KW"/>
</dbReference>
<dbReference type="SMART" id="SM00486">
    <property type="entry name" value="POLBc"/>
    <property type="match status" value="1"/>
</dbReference>
<sequence>MGRPSRTFGIPGTAQRGKGRGTFVKRADANTPGVSDTTTANSAEDRYVEGNIATQIDEKFGFAKFEAGPTKQGWLINMHSTLLEDSDYPTGRAAVDFYFLEDNGGSFKATIPFEPYFYIAAKVNHEAEVEEFVRRKFELQIRGLSRSTKEDLKMPNHLTGYRRTFIKLSFANTNDLFEVKRFLGPIVEKNKADMDAFDVYNEVAAEQFNQDDAEIAIAKQDPTQAIIDLREYDVPYQVRVAIDKDIRIGKWYNVHAKHGHISLNVVEERITRADPVIMAFDIETTKLPLKFPDAAVDQIMMISYMIDGEGYLITNREIVSRDIDDFEYTPKPEFKGPFIIFNESDEKAVLERFFSHMQDAKPTVVVTYNGDFFDWPFVETRASIHGIDMFQEIGFKKNSEDVYESRYCAHMDAFAWVKRDSYLPQGSQGLKAVTTAKLGYDPIELDPELMLPYAVEKPQLLAQYSVSDAVATYYLYMKYCHPFIFSLCNIIPLNPDDVLRKGTGTLCEMLLMVKAYQDRIILPNKYVEEPERFFEGHLLESETYVGGHVESLEAGVFRSDIPEKFEIQSEAIQKLINDLDHALRFSIEVEAGKSLADVEDYDVIRAEILAKLENLRDHPNRSDCPKIYHLDVASMYPNIMTTNRLQPDSMIDEADCATCDFNRPGKTCDKKMTWSWRGEYYPVTKGDYNMLKNTLASESVAPKFSGGRPRNFHDLSPAEQMTLVKSRVSDYSKKVYHKLKETRTIERETIVCQRENPFYVNTVKSFRDRRYEYKGHQKTWKRNAEQLSSSGASALEVDEAKKMVVLYDSLQLAHKVILNSFYGYVMRKGSRWYSMEMAGVTCLTGATIIQLARQLVEKIGRPLELDTDGIWCILPATFPENFAFRLKNGKSLFISYPCVMLNHLVHDKFTNHQYEDLVNDKSFKYSKHSENSIFFEVDGPYRAMILPTSKEENKNLKKRYAVFNDDGTLAELKGFEVKRRGELKLIKVFQTQVFKVFLEGNDLEECYAAVAKVANKWLDVLYSKGSTLADEELVELVCENRSMSKTIAEYGSLKSTSISTAKRLAEFLGDQMIKDKGLACKYIISAQPRGSPVTERAIPIAIFSSEESIKRHFLRKWLKDPGCIHFDLRSIIDWEYYLDRFGSVIQKLITMPAAMQKIANPVPRIAHPDWLNKQLAAALNPYKQAKMTSFFKQGDKQVKALQPNVDSNLLNRMIPDLEDSLKSVQYNRKGIMSHKRKDRSSNAQLAQQPEVIKSLPLNDFEGVVMTPSGKEKCGYTQWLRHQKQRWRLQAETRARRKQIMGLEDELGPPKHIGALDKLQVRATARVTGDNYEVLQLQETDQPGILKAWVMIGNGLSSIKVKVARSFYVNFRGSDMPEVEIKDCKLEKVSAKLPNGQNSSNMFLLTMSEDVYLTSQHELASVVSHPSVEGIYEKDIAMLDRALMGMGTVCAFTETRPGALGEAMSSGFDLDSLKSSTALKNNYLSTSSLQYIFVLQTSAGQREAISVFSSAKASCSTVMYDESSKEAAQGNSHSERIYRETRARMDSTTSGSALFEYPTELECSTVTVNTETRFYKAVNEAIRNMKADRSGPLAIILSSPGVNELQKRLPICGEHPIMCMPTADTLSNSLNWQSIVMKTLVAKFLTIRSWLEYRIMLSRYGQVPICNLGDDEAKTVIDLTMARRLRSEDVVLWWSGAPQPDQGGREQDDLVKALETVEPVKMNNPGAYNTVCIELEVRNIIISTILNSALINELEGSAAADSFTTGAADEGDMQDKEFLSPSISSFKSLVKAWWHEASVGTREADIMIDNAVRWMQSQDSALYDKNLDIYSQRITNKAFLQLMAEFRKVGSKVVFGAPGRILIQTSKNHIGTAYAYGQYIIKAIRSKPLFHFIDVQIVEYWDYLMWLDEVNFGGYCCKEILASDEQEMSIAMQWNLKNYLPQILSDIFEDWVVEFMGDMYDVKKELSEFSATQKVVEDVEANTTERKMSAVVQQLGAALTKQVQQLAIRYNKWSLESPEGDNTFLARPQPGSHLPKENPVLSLVKYLSTVFALVGESQVASRVLRRDLLAVLDVKEFSNAGKFEDPCQALILPRFCCSHCSDVRDLQFCRDHALAPKPTSSGHGVEFDWQCPRCGTDYNRLAIQEQLLQSLLALLASYQLQDLRCGKCKKVKTTNMRDHCECSGKWVTTIKKTDVLEKIKVMKNVSKFYELEMLSGAIQELAVA</sequence>
<evidence type="ECO:0000256" key="13">
    <source>
        <dbReference type="ARBA" id="ARBA00023014"/>
    </source>
</evidence>
<dbReference type="InterPro" id="IPR012337">
    <property type="entry name" value="RNaseH-like_sf"/>
</dbReference>
<dbReference type="InterPro" id="IPR054475">
    <property type="entry name" value="Znf-DPOE"/>
</dbReference>
<dbReference type="Pfam" id="PF08490">
    <property type="entry name" value="DUF1744"/>
    <property type="match status" value="1"/>
</dbReference>
<evidence type="ECO:0000256" key="18">
    <source>
        <dbReference type="SAM" id="MobiDB-lite"/>
    </source>
</evidence>
<protein>
    <recommendedName>
        <fullName evidence="17">DNA polymerase epsilon catalytic subunit</fullName>
        <ecNumber evidence="17">2.7.7.7</ecNumber>
    </recommendedName>
</protein>
<keyword evidence="12 17" id="KW-0408">Iron</keyword>
<dbReference type="Proteomes" id="UP000013776">
    <property type="component" value="Unassembled WGS sequence"/>
</dbReference>
<dbReference type="InterPro" id="IPR006133">
    <property type="entry name" value="DNA-dir_DNA_pol_B_exonuc"/>
</dbReference>
<comment type="cofactor">
    <cofactor evidence="1 17">
        <name>[4Fe-4S] cluster</name>
        <dbReference type="ChEBI" id="CHEBI:49883"/>
    </cofactor>
</comment>
<dbReference type="GO" id="GO:0000166">
    <property type="term" value="F:nucleotide binding"/>
    <property type="evidence" value="ECO:0007669"/>
    <property type="project" value="InterPro"/>
</dbReference>
<keyword evidence="13 17" id="KW-0411">Iron-sulfur</keyword>
<evidence type="ECO:0000313" key="21">
    <source>
        <dbReference type="Proteomes" id="UP000013776"/>
    </source>
</evidence>
<evidence type="ECO:0000256" key="9">
    <source>
        <dbReference type="ARBA" id="ARBA00022771"/>
    </source>
</evidence>
<keyword evidence="4 17" id="KW-0004">4Fe-4S</keyword>
<keyword evidence="7 17" id="KW-0235">DNA replication</keyword>
<dbReference type="GO" id="GO:0008270">
    <property type="term" value="F:zinc ion binding"/>
    <property type="evidence" value="ECO:0007669"/>
    <property type="project" value="UniProtKB-KW"/>
</dbReference>
<dbReference type="SMART" id="SM01159">
    <property type="entry name" value="DUF1744"/>
    <property type="match status" value="1"/>
</dbReference>
<dbReference type="GO" id="GO:0008622">
    <property type="term" value="C:epsilon DNA polymerase complex"/>
    <property type="evidence" value="ECO:0007669"/>
    <property type="project" value="InterPro"/>
</dbReference>
<dbReference type="InterPro" id="IPR036397">
    <property type="entry name" value="RNaseH_sf"/>
</dbReference>
<evidence type="ECO:0000256" key="10">
    <source>
        <dbReference type="ARBA" id="ARBA00022833"/>
    </source>
</evidence>
<evidence type="ECO:0000256" key="11">
    <source>
        <dbReference type="ARBA" id="ARBA00022932"/>
    </source>
</evidence>
<dbReference type="SUPFAM" id="SSF56672">
    <property type="entry name" value="DNA/RNA polymerases"/>
    <property type="match status" value="1"/>
</dbReference>
<dbReference type="GO" id="GO:0006287">
    <property type="term" value="P:base-excision repair, gap-filling"/>
    <property type="evidence" value="ECO:0007669"/>
    <property type="project" value="TreeGrafter"/>
</dbReference>
<dbReference type="InterPro" id="IPR023211">
    <property type="entry name" value="DNA_pol_palm_dom_sf"/>
</dbReference>
<dbReference type="PANTHER" id="PTHR10670">
    <property type="entry name" value="DNA POLYMERASE EPSILON CATALYTIC SUBUNIT A"/>
    <property type="match status" value="1"/>
</dbReference>
<dbReference type="Gene3D" id="3.30.342.10">
    <property type="entry name" value="DNA Polymerase, chain B, domain 1"/>
    <property type="match status" value="1"/>
</dbReference>
<dbReference type="PROSITE" id="PS00202">
    <property type="entry name" value="RUBREDOXIN"/>
    <property type="match status" value="1"/>
</dbReference>